<evidence type="ECO:0000313" key="3">
    <source>
        <dbReference type="Proteomes" id="UP001597131"/>
    </source>
</evidence>
<protein>
    <submittedName>
        <fullName evidence="2">Glycosyltransferase</fullName>
    </submittedName>
</protein>
<evidence type="ECO:0000313" key="2">
    <source>
        <dbReference type="EMBL" id="MFD1094293.1"/>
    </source>
</evidence>
<name>A0ABW3NL05_9FLAO</name>
<accession>A0ABW3NL05</accession>
<proteinExistence type="predicted"/>
<dbReference type="SUPFAM" id="SSF53756">
    <property type="entry name" value="UDP-Glycosyltransferase/glycogen phosphorylase"/>
    <property type="match status" value="1"/>
</dbReference>
<dbReference type="EMBL" id="JBHTLI010000001">
    <property type="protein sequence ID" value="MFD1094293.1"/>
    <property type="molecule type" value="Genomic_DNA"/>
</dbReference>
<dbReference type="Pfam" id="PF04101">
    <property type="entry name" value="Glyco_tran_28_C"/>
    <property type="match status" value="1"/>
</dbReference>
<feature type="domain" description="Glycosyl transferase family 28 C-terminal" evidence="1">
    <location>
        <begin position="242"/>
        <end position="326"/>
    </location>
</feature>
<dbReference type="RefSeq" id="WP_380742015.1">
    <property type="nucleotide sequence ID" value="NZ_JBHTLI010000001.1"/>
</dbReference>
<keyword evidence="3" id="KW-1185">Reference proteome</keyword>
<organism evidence="2 3">
    <name type="scientific">Salegentibacter chungangensis</name>
    <dbReference type="NCBI Taxonomy" id="1335724"/>
    <lineage>
        <taxon>Bacteria</taxon>
        <taxon>Pseudomonadati</taxon>
        <taxon>Bacteroidota</taxon>
        <taxon>Flavobacteriia</taxon>
        <taxon>Flavobacteriales</taxon>
        <taxon>Flavobacteriaceae</taxon>
        <taxon>Salegentibacter</taxon>
    </lineage>
</organism>
<comment type="caution">
    <text evidence="2">The sequence shown here is derived from an EMBL/GenBank/DDBJ whole genome shotgun (WGS) entry which is preliminary data.</text>
</comment>
<reference evidence="3" key="1">
    <citation type="journal article" date="2019" name="Int. J. Syst. Evol. Microbiol.">
        <title>The Global Catalogue of Microorganisms (GCM) 10K type strain sequencing project: providing services to taxonomists for standard genome sequencing and annotation.</title>
        <authorList>
            <consortium name="The Broad Institute Genomics Platform"/>
            <consortium name="The Broad Institute Genome Sequencing Center for Infectious Disease"/>
            <person name="Wu L."/>
            <person name="Ma J."/>
        </authorList>
    </citation>
    <scope>NUCLEOTIDE SEQUENCE [LARGE SCALE GENOMIC DNA]</scope>
    <source>
        <strain evidence="3">CCUG 64793</strain>
    </source>
</reference>
<sequence>MQKKRVLVAALNWGLGHATRCIPIIEKLQEQNFEPVLASDGAALALLRKEHPHLKSFELPSYNIEYASSGSLLKWKLLLNTPSILNAIKLEKLETEKLVKTHNINGVISDNRFGVRSELVKSVFITHQLNVLSGNTTYLSSKLHQNYIRKFDECWIPDMPGAMNLSGILGHLKKQKPHIKYIGPLSRFEKKELRLKYQMMVLLSGPEPQRTILEKILLRELGGFQGKLLFVRGVMEGEEIASENPNLKIRNHMYGKELEEAVNSSELVLCRSGYSSIMDLSKLEKKAFFIPTPGQFEQEYLAERLKTLGIAPFCRQEDFSLKKLEELKNYSGFGSLGFSVDFSRLLALFQGE</sequence>
<gene>
    <name evidence="2" type="ORF">ACFQ3Q_00900</name>
</gene>
<dbReference type="Gene3D" id="3.40.50.2000">
    <property type="entry name" value="Glycogen Phosphorylase B"/>
    <property type="match status" value="1"/>
</dbReference>
<evidence type="ECO:0000259" key="1">
    <source>
        <dbReference type="Pfam" id="PF04101"/>
    </source>
</evidence>
<dbReference type="Proteomes" id="UP001597131">
    <property type="component" value="Unassembled WGS sequence"/>
</dbReference>
<dbReference type="InterPro" id="IPR007235">
    <property type="entry name" value="Glyco_trans_28_C"/>
</dbReference>